<protein>
    <recommendedName>
        <fullName evidence="5">Pentatricopeptide repeat-containing protein</fullName>
    </recommendedName>
</protein>
<keyword evidence="4" id="KW-1185">Reference proteome</keyword>
<dbReference type="Pfam" id="PF13041">
    <property type="entry name" value="PPR_2"/>
    <property type="match status" value="2"/>
</dbReference>
<dbReference type="PROSITE" id="PS51375">
    <property type="entry name" value="PPR"/>
    <property type="match status" value="6"/>
</dbReference>
<organism evidence="3 4">
    <name type="scientific">Aristolochia fimbriata</name>
    <name type="common">White veined hardy Dutchman's pipe vine</name>
    <dbReference type="NCBI Taxonomy" id="158543"/>
    <lineage>
        <taxon>Eukaryota</taxon>
        <taxon>Viridiplantae</taxon>
        <taxon>Streptophyta</taxon>
        <taxon>Embryophyta</taxon>
        <taxon>Tracheophyta</taxon>
        <taxon>Spermatophyta</taxon>
        <taxon>Magnoliopsida</taxon>
        <taxon>Magnoliidae</taxon>
        <taxon>Piperales</taxon>
        <taxon>Aristolochiaceae</taxon>
        <taxon>Aristolochia</taxon>
    </lineage>
</organism>
<accession>A0AAV7E071</accession>
<dbReference type="Gene3D" id="1.25.40.10">
    <property type="entry name" value="Tetratricopeptide repeat domain"/>
    <property type="match status" value="2"/>
</dbReference>
<feature type="repeat" description="PPR" evidence="2">
    <location>
        <begin position="305"/>
        <end position="339"/>
    </location>
</feature>
<dbReference type="SUPFAM" id="SSF48452">
    <property type="entry name" value="TPR-like"/>
    <property type="match status" value="1"/>
</dbReference>
<dbReference type="InterPro" id="IPR051114">
    <property type="entry name" value="Mito_RNA_Proc_CCM1"/>
</dbReference>
<keyword evidence="1" id="KW-0677">Repeat</keyword>
<evidence type="ECO:0000313" key="4">
    <source>
        <dbReference type="Proteomes" id="UP000825729"/>
    </source>
</evidence>
<dbReference type="InterPro" id="IPR011990">
    <property type="entry name" value="TPR-like_helical_dom_sf"/>
</dbReference>
<dbReference type="InterPro" id="IPR002885">
    <property type="entry name" value="PPR_rpt"/>
</dbReference>
<gene>
    <name evidence="3" type="ORF">H6P81_018149</name>
</gene>
<evidence type="ECO:0008006" key="5">
    <source>
        <dbReference type="Google" id="ProtNLM"/>
    </source>
</evidence>
<dbReference type="EMBL" id="JAINDJ010000007">
    <property type="protein sequence ID" value="KAG9442295.1"/>
    <property type="molecule type" value="Genomic_DNA"/>
</dbReference>
<sequence>MGSFSSYSVHRHLLRHFRRFCTSPDASLTALKSKLKAEHDPDKLLAIFSSAVDNLPTVSNRYALDITVKRLAKSRRFSDIENLIESLKKSPKITQEAHASSLIRAYASAGMVDHAVKMFEEMHVLGAPRSVVSFNAVLSACNRSGKFEEVPKLFKELSEKYRIEPNEYSYGILIKALCESGAPEAAVNVLEEMREKKVQVTSFTYTSLLDAFYEKGKVHEAGKIWDEMGKKGCVRDVTAYNVKVKNASGGKPEGVLKLMDEMIEAGLKPDTISYNYLMTSYCKNHQMEEAMKVYETLPLNGCSANAATYRVLLFFLCRHKDYDKGLEVFQASVKADKIPDFGTLKLLVEGLAMDSEPEEAKKVIGVVKKKFPEGFMKAWKKLEAKLGLNKKAKDTEAKLGLNEAKDADAKLGLNEGEHTEPVATAT</sequence>
<feature type="repeat" description="PPR" evidence="2">
    <location>
        <begin position="130"/>
        <end position="160"/>
    </location>
</feature>
<feature type="repeat" description="PPR" evidence="2">
    <location>
        <begin position="201"/>
        <end position="235"/>
    </location>
</feature>
<feature type="repeat" description="PPR" evidence="2">
    <location>
        <begin position="95"/>
        <end position="129"/>
    </location>
</feature>
<dbReference type="Pfam" id="PF13812">
    <property type="entry name" value="PPR_3"/>
    <property type="match status" value="1"/>
</dbReference>
<dbReference type="GO" id="GO:0006396">
    <property type="term" value="P:RNA processing"/>
    <property type="evidence" value="ECO:0007669"/>
    <property type="project" value="TreeGrafter"/>
</dbReference>
<dbReference type="Proteomes" id="UP000825729">
    <property type="component" value="Unassembled WGS sequence"/>
</dbReference>
<feature type="repeat" description="PPR" evidence="2">
    <location>
        <begin position="166"/>
        <end position="200"/>
    </location>
</feature>
<name>A0AAV7E071_ARIFI</name>
<dbReference type="PANTHER" id="PTHR47934">
    <property type="entry name" value="PENTATRICOPEPTIDE REPEAT-CONTAINING PROTEIN PET309, MITOCHONDRIAL"/>
    <property type="match status" value="1"/>
</dbReference>
<dbReference type="GO" id="GO:0007005">
    <property type="term" value="P:mitochondrion organization"/>
    <property type="evidence" value="ECO:0007669"/>
    <property type="project" value="TreeGrafter"/>
</dbReference>
<dbReference type="Pfam" id="PF01535">
    <property type="entry name" value="PPR"/>
    <property type="match status" value="2"/>
</dbReference>
<dbReference type="AlphaFoldDB" id="A0AAV7E071"/>
<dbReference type="GO" id="GO:0003729">
    <property type="term" value="F:mRNA binding"/>
    <property type="evidence" value="ECO:0007669"/>
    <property type="project" value="TreeGrafter"/>
</dbReference>
<evidence type="ECO:0000256" key="2">
    <source>
        <dbReference type="PROSITE-ProRule" id="PRU00708"/>
    </source>
</evidence>
<evidence type="ECO:0000313" key="3">
    <source>
        <dbReference type="EMBL" id="KAG9442295.1"/>
    </source>
</evidence>
<reference evidence="3 4" key="1">
    <citation type="submission" date="2021-07" db="EMBL/GenBank/DDBJ databases">
        <title>The Aristolochia fimbriata genome: insights into angiosperm evolution, floral development and chemical biosynthesis.</title>
        <authorList>
            <person name="Jiao Y."/>
        </authorList>
    </citation>
    <scope>NUCLEOTIDE SEQUENCE [LARGE SCALE GENOMIC DNA]</scope>
    <source>
        <strain evidence="3">IBCAS-2021</strain>
        <tissue evidence="3">Leaf</tissue>
    </source>
</reference>
<dbReference type="NCBIfam" id="TIGR00756">
    <property type="entry name" value="PPR"/>
    <property type="match status" value="5"/>
</dbReference>
<comment type="caution">
    <text evidence="3">The sequence shown here is derived from an EMBL/GenBank/DDBJ whole genome shotgun (WGS) entry which is preliminary data.</text>
</comment>
<dbReference type="GO" id="GO:0005739">
    <property type="term" value="C:mitochondrion"/>
    <property type="evidence" value="ECO:0007669"/>
    <property type="project" value="TreeGrafter"/>
</dbReference>
<proteinExistence type="predicted"/>
<evidence type="ECO:0000256" key="1">
    <source>
        <dbReference type="ARBA" id="ARBA00022737"/>
    </source>
</evidence>
<dbReference type="PANTHER" id="PTHR47934:SF19">
    <property type="entry name" value="PENTATRICOPEPTIDE REPEAT-CONTAINING PROTEIN MITOCHONDRIAL"/>
    <property type="match status" value="1"/>
</dbReference>
<feature type="repeat" description="PPR" evidence="2">
    <location>
        <begin position="270"/>
        <end position="304"/>
    </location>
</feature>